<gene>
    <name evidence="2" type="primary">menE</name>
    <name evidence="2" type="ordered locus">KQS_05510</name>
</gene>
<dbReference type="KEGG" id="fin:KQS_05510"/>
<dbReference type="RefSeq" id="WP_014388195.1">
    <property type="nucleotide sequence ID" value="NC_017025.1"/>
</dbReference>
<dbReference type="GO" id="GO:0031956">
    <property type="term" value="F:medium-chain fatty acid-CoA ligase activity"/>
    <property type="evidence" value="ECO:0007669"/>
    <property type="project" value="TreeGrafter"/>
</dbReference>
<dbReference type="InterPro" id="IPR000873">
    <property type="entry name" value="AMP-dep_synth/lig_dom"/>
</dbReference>
<dbReference type="InterPro" id="IPR045851">
    <property type="entry name" value="AMP-bd_C_sf"/>
</dbReference>
<dbReference type="Proteomes" id="UP000007599">
    <property type="component" value="Chromosome I"/>
</dbReference>
<name>H8XV98_FLAIG</name>
<dbReference type="PANTHER" id="PTHR43201">
    <property type="entry name" value="ACYL-COA SYNTHETASE"/>
    <property type="match status" value="1"/>
</dbReference>
<proteinExistence type="predicted"/>
<evidence type="ECO:0000313" key="2">
    <source>
        <dbReference type="EMBL" id="CCG53068.1"/>
    </source>
</evidence>
<dbReference type="Gene3D" id="3.40.50.12780">
    <property type="entry name" value="N-terminal domain of ligase-like"/>
    <property type="match status" value="1"/>
</dbReference>
<evidence type="ECO:0000313" key="3">
    <source>
        <dbReference type="Proteomes" id="UP000007599"/>
    </source>
</evidence>
<dbReference type="Pfam" id="PF00501">
    <property type="entry name" value="AMP-binding"/>
    <property type="match status" value="1"/>
</dbReference>
<dbReference type="SUPFAM" id="SSF56801">
    <property type="entry name" value="Acetyl-CoA synthetase-like"/>
    <property type="match status" value="1"/>
</dbReference>
<dbReference type="PANTHER" id="PTHR43201:SF32">
    <property type="entry name" value="2-SUCCINYLBENZOATE--COA LIGASE, CHLOROPLASTIC_PEROXISOMAL"/>
    <property type="match status" value="1"/>
</dbReference>
<dbReference type="HOGENOM" id="CLU_062005_0_0_10"/>
<dbReference type="InterPro" id="IPR042099">
    <property type="entry name" value="ANL_N_sf"/>
</dbReference>
<evidence type="ECO:0000259" key="1">
    <source>
        <dbReference type="Pfam" id="PF00501"/>
    </source>
</evidence>
<dbReference type="EC" id="6.2.1.26" evidence="2"/>
<dbReference type="Gene3D" id="3.30.300.30">
    <property type="match status" value="1"/>
</dbReference>
<dbReference type="EMBL" id="HE774682">
    <property type="protein sequence ID" value="CCG53068.1"/>
    <property type="molecule type" value="Genomic_DNA"/>
</dbReference>
<dbReference type="STRING" id="1094466.KQS_05510"/>
<dbReference type="OrthoDB" id="8870348at2"/>
<dbReference type="GO" id="GO:0008756">
    <property type="term" value="F:o-succinylbenzoate-CoA ligase activity"/>
    <property type="evidence" value="ECO:0007669"/>
    <property type="project" value="UniProtKB-EC"/>
</dbReference>
<keyword evidence="3" id="KW-1185">Reference proteome</keyword>
<keyword evidence="2" id="KW-0436">Ligase</keyword>
<dbReference type="PATRIC" id="fig|1094466.5.peg.1082"/>
<protein>
    <submittedName>
        <fullName evidence="2">O-succinylbenzoate--CoA ligase</fullName>
        <ecNumber evidence="2">6.2.1.26</ecNumber>
    </submittedName>
</protein>
<sequence>MEHFIHPDFQLNGKNFDYIDLIAEANNLYKNGTLFEKGIGSFLLKWLNNEEYIFVQTSGSTGAPKQIYIPKSAMIASAKATGSFFNLQAQSSALLCLSADYIAGKMMLVRAMVLGLKLDYVEPSSQPLAGIYKQYNFVAMVPMQIEASFEQLNQITILIIGGAKLNSKLAAKLKDVSTNVYETYGMTETVSHIALKKISEDYFSVLPNIKIGIDERQCLVIEAPLLYAEKIITNDSVEIINDNQFILKGRIDNIINSGGIKIFPEELEEKLSLKIDQRFFFTSQLDERLGEQLILIVEGTPFAISNNVFDDFSKYQIPKAIYFVDQFVETGNGKINRNLTKAKLFP</sequence>
<dbReference type="AlphaFoldDB" id="H8XV98"/>
<organism evidence="2 3">
    <name type="scientific">Flavobacterium indicum (strain DSM 17447 / CIP 109464 / GPTSA100-9)</name>
    <dbReference type="NCBI Taxonomy" id="1094466"/>
    <lineage>
        <taxon>Bacteria</taxon>
        <taxon>Pseudomonadati</taxon>
        <taxon>Bacteroidota</taxon>
        <taxon>Flavobacteriia</taxon>
        <taxon>Flavobacteriales</taxon>
        <taxon>Flavobacteriaceae</taxon>
        <taxon>Flavobacterium</taxon>
    </lineage>
</organism>
<feature type="domain" description="AMP-dependent synthetase/ligase" evidence="1">
    <location>
        <begin position="56"/>
        <end position="195"/>
    </location>
</feature>
<reference evidence="3" key="2">
    <citation type="submission" date="2012-03" db="EMBL/GenBank/DDBJ databases">
        <title>Complete genome sequence of Flavobacterium indicum GPTSA100-9T, isolated from warm spring water.</title>
        <authorList>
            <person name="Barbier P."/>
            <person name="Houel A."/>
            <person name="Loux V."/>
            <person name="Poulain J."/>
            <person name="Bernardet J.-F."/>
            <person name="Touchon M."/>
            <person name="Duchaud E."/>
        </authorList>
    </citation>
    <scope>NUCLEOTIDE SEQUENCE [LARGE SCALE GENOMIC DNA]</scope>
    <source>
        <strain evidence="3">DSM 17447 / CIP 109464 / GPTSA100-9</strain>
    </source>
</reference>
<dbReference type="eggNOG" id="COG0318">
    <property type="taxonomic scope" value="Bacteria"/>
</dbReference>
<reference evidence="2 3" key="1">
    <citation type="journal article" date="2012" name="J. Bacteriol.">
        <title>Complete Genome Sequence of Flavobacterium indicum GPSTA100-9T, Isolated from Warm Spring Water.</title>
        <authorList>
            <person name="Barbier P."/>
            <person name="Houel A."/>
            <person name="Loux V."/>
            <person name="Poulain J."/>
            <person name="Bernardet J.F."/>
            <person name="Touchon M."/>
            <person name="Duchaud E."/>
        </authorList>
    </citation>
    <scope>NUCLEOTIDE SEQUENCE [LARGE SCALE GENOMIC DNA]</scope>
    <source>
        <strain evidence="3">DSM 17447 / CIP 109464 / GPTSA100-9</strain>
    </source>
</reference>
<accession>H8XV98</accession>
<dbReference type="GO" id="GO:0006631">
    <property type="term" value="P:fatty acid metabolic process"/>
    <property type="evidence" value="ECO:0007669"/>
    <property type="project" value="TreeGrafter"/>
</dbReference>